<keyword evidence="8 10" id="KW-0472">Membrane</keyword>
<reference evidence="14" key="2">
    <citation type="submission" date="2020-09" db="EMBL/GenBank/DDBJ databases">
        <authorList>
            <person name="Sun Q."/>
            <person name="Sedlacek I."/>
        </authorList>
    </citation>
    <scope>NUCLEOTIDE SEQUENCE</scope>
    <source>
        <strain evidence="14">CCM 8433</strain>
    </source>
</reference>
<feature type="transmembrane region" description="Helical" evidence="11">
    <location>
        <begin position="172"/>
        <end position="197"/>
    </location>
</feature>
<dbReference type="EMBL" id="BMDT01000001">
    <property type="protein sequence ID" value="GGI64416.1"/>
    <property type="molecule type" value="Genomic_DNA"/>
</dbReference>
<evidence type="ECO:0000256" key="8">
    <source>
        <dbReference type="ARBA" id="ARBA00023136"/>
    </source>
</evidence>
<dbReference type="Gene3D" id="3.30.70.3040">
    <property type="match status" value="1"/>
</dbReference>
<dbReference type="Pfam" id="PF02687">
    <property type="entry name" value="FtsX"/>
    <property type="match status" value="1"/>
</dbReference>
<dbReference type="PANTHER" id="PTHR47755:SF1">
    <property type="entry name" value="CELL DIVISION PROTEIN FTSX"/>
    <property type="match status" value="1"/>
</dbReference>
<organism evidence="14 15">
    <name type="scientific">Enterococcus alcedinis</name>
    <dbReference type="NCBI Taxonomy" id="1274384"/>
    <lineage>
        <taxon>Bacteria</taxon>
        <taxon>Bacillati</taxon>
        <taxon>Bacillota</taxon>
        <taxon>Bacilli</taxon>
        <taxon>Lactobacillales</taxon>
        <taxon>Enterococcaceae</taxon>
        <taxon>Enterococcus</taxon>
    </lineage>
</organism>
<accession>A0A917N3H5</accession>
<dbReference type="GO" id="GO:0005886">
    <property type="term" value="C:plasma membrane"/>
    <property type="evidence" value="ECO:0007669"/>
    <property type="project" value="UniProtKB-SubCell"/>
</dbReference>
<dbReference type="PIRSF" id="PIRSF003097">
    <property type="entry name" value="FtsX"/>
    <property type="match status" value="1"/>
</dbReference>
<evidence type="ECO:0000259" key="13">
    <source>
        <dbReference type="Pfam" id="PF18075"/>
    </source>
</evidence>
<keyword evidence="5 10" id="KW-0132">Cell division</keyword>
<feature type="transmembrane region" description="Helical" evidence="11">
    <location>
        <begin position="218"/>
        <end position="243"/>
    </location>
</feature>
<evidence type="ECO:0000313" key="15">
    <source>
        <dbReference type="Proteomes" id="UP000622610"/>
    </source>
</evidence>
<evidence type="ECO:0000256" key="1">
    <source>
        <dbReference type="ARBA" id="ARBA00004651"/>
    </source>
</evidence>
<reference evidence="14" key="1">
    <citation type="journal article" date="2014" name="Int. J. Syst. Evol. Microbiol.">
        <title>Complete genome sequence of Corynebacterium casei LMG S-19264T (=DSM 44701T), isolated from a smear-ripened cheese.</title>
        <authorList>
            <consortium name="US DOE Joint Genome Institute (JGI-PGF)"/>
            <person name="Walter F."/>
            <person name="Albersmeier A."/>
            <person name="Kalinowski J."/>
            <person name="Ruckert C."/>
        </authorList>
    </citation>
    <scope>NUCLEOTIDE SEQUENCE</scope>
    <source>
        <strain evidence="14">CCM 8433</strain>
    </source>
</reference>
<evidence type="ECO:0000259" key="12">
    <source>
        <dbReference type="Pfam" id="PF02687"/>
    </source>
</evidence>
<dbReference type="InterPro" id="IPR004513">
    <property type="entry name" value="FtsX"/>
</dbReference>
<dbReference type="InterPro" id="IPR040690">
    <property type="entry name" value="FtsX_ECD"/>
</dbReference>
<comment type="subcellular location">
    <subcellularLocation>
        <location evidence="1">Cell membrane</location>
        <topology evidence="1">Multi-pass membrane protein</topology>
    </subcellularLocation>
</comment>
<keyword evidence="4 10" id="KW-1003">Cell membrane</keyword>
<evidence type="ECO:0000256" key="10">
    <source>
        <dbReference type="PIRNR" id="PIRNR003097"/>
    </source>
</evidence>
<comment type="similarity">
    <text evidence="2 10">Belongs to the ABC-4 integral membrane protein family. FtsX subfamily.</text>
</comment>
<feature type="transmembrane region" description="Helical" evidence="11">
    <location>
        <begin position="24"/>
        <end position="48"/>
    </location>
</feature>
<evidence type="ECO:0000256" key="3">
    <source>
        <dbReference type="ARBA" id="ARBA00021907"/>
    </source>
</evidence>
<evidence type="ECO:0000256" key="2">
    <source>
        <dbReference type="ARBA" id="ARBA00007379"/>
    </source>
</evidence>
<name>A0A917N3H5_9ENTE</name>
<keyword evidence="9 10" id="KW-0131">Cell cycle</keyword>
<keyword evidence="7 11" id="KW-1133">Transmembrane helix</keyword>
<dbReference type="NCBIfam" id="NF038347">
    <property type="entry name" value="FtsX_Gpos"/>
    <property type="match status" value="1"/>
</dbReference>
<comment type="function">
    <text evidence="10">Part of the ABC transporter FtsEX involved in asymmetric cellular division facilitating the initiation of sporulation.</text>
</comment>
<comment type="caution">
    <text evidence="14">The sequence shown here is derived from an EMBL/GenBank/DDBJ whole genome shotgun (WGS) entry which is preliminary data.</text>
</comment>
<dbReference type="Pfam" id="PF18075">
    <property type="entry name" value="FtsX_ECD"/>
    <property type="match status" value="1"/>
</dbReference>
<dbReference type="GO" id="GO:0051301">
    <property type="term" value="P:cell division"/>
    <property type="evidence" value="ECO:0007669"/>
    <property type="project" value="UniProtKB-KW"/>
</dbReference>
<dbReference type="PANTHER" id="PTHR47755">
    <property type="entry name" value="CELL DIVISION PROTEIN FTSX"/>
    <property type="match status" value="1"/>
</dbReference>
<dbReference type="InterPro" id="IPR058204">
    <property type="entry name" value="FtsX_firmicutes-type"/>
</dbReference>
<sequence>MDTMIRTFFRHILESIKSLRRNGWMTISSISAVAITLTLLGIFLTIILNTVKLAEDMENNVEVSVFISYGTTQEEQDELEQNLKNIPHVASVEFSSQDDELDRVKESYGDVWGLFEQDNPLLDVFIVQAKEPKYVKGITEEAKKYKKVVHKATYGEDLSDKIFSIAEGVRTWGLIGSGLLLFVAMFLISNTIRITILSREREIQIMRLVGAKNGYIRWPFFLEGGWIGLFGSIIPIGLIIFGYPEVYRVLNPVLLRSNYSLLAPGQFMIQISAILAVLGILIGSLGSIISMRRFLKI</sequence>
<evidence type="ECO:0000256" key="9">
    <source>
        <dbReference type="ARBA" id="ARBA00023306"/>
    </source>
</evidence>
<evidence type="ECO:0000256" key="4">
    <source>
        <dbReference type="ARBA" id="ARBA00022475"/>
    </source>
</evidence>
<evidence type="ECO:0000256" key="5">
    <source>
        <dbReference type="ARBA" id="ARBA00022618"/>
    </source>
</evidence>
<evidence type="ECO:0000256" key="11">
    <source>
        <dbReference type="SAM" id="Phobius"/>
    </source>
</evidence>
<dbReference type="AlphaFoldDB" id="A0A917N3H5"/>
<dbReference type="InterPro" id="IPR003838">
    <property type="entry name" value="ABC3_permease_C"/>
</dbReference>
<feature type="transmembrane region" description="Helical" evidence="11">
    <location>
        <begin position="263"/>
        <end position="289"/>
    </location>
</feature>
<evidence type="ECO:0000313" key="14">
    <source>
        <dbReference type="EMBL" id="GGI64416.1"/>
    </source>
</evidence>
<proteinExistence type="inferred from homology"/>
<protein>
    <recommendedName>
        <fullName evidence="3 10">Cell division protein FtsX</fullName>
    </recommendedName>
</protein>
<feature type="domain" description="ABC3 transporter permease C-terminal" evidence="12">
    <location>
        <begin position="176"/>
        <end position="297"/>
    </location>
</feature>
<evidence type="ECO:0000256" key="7">
    <source>
        <dbReference type="ARBA" id="ARBA00022989"/>
    </source>
</evidence>
<keyword evidence="15" id="KW-1185">Reference proteome</keyword>
<keyword evidence="6 11" id="KW-0812">Transmembrane</keyword>
<gene>
    <name evidence="14" type="primary">ftsX</name>
    <name evidence="14" type="ORF">GCM10011482_00700</name>
</gene>
<feature type="domain" description="FtsX extracellular" evidence="13">
    <location>
        <begin position="61"/>
        <end position="148"/>
    </location>
</feature>
<dbReference type="Proteomes" id="UP000622610">
    <property type="component" value="Unassembled WGS sequence"/>
</dbReference>
<evidence type="ECO:0000256" key="6">
    <source>
        <dbReference type="ARBA" id="ARBA00022692"/>
    </source>
</evidence>